<dbReference type="Proteomes" id="UP001596445">
    <property type="component" value="Unassembled WGS sequence"/>
</dbReference>
<sequence length="235" mass="26736">MTDKTHDETIDWNEFWKTADETDREGATPSSYHAIDLLPEFFEEKGVPSSFADVGCGPGDVAFTIASEHPETTVVGYDAAASVLDENRARAREDGMTNIGFEQAVLPEFEPGRKFETVFCFGTMAYVEESKRAVSHLYDAVEPGGHLVMSYVNSSGQQHYNQTIENPQQRMEADDNFDPDRFEERFKLIIEGESTLSYRAIHDAVGTWPRSFWEFTEKPDQPWAWDHVPLVWIPK</sequence>
<accession>A0ABD5W5V6</accession>
<gene>
    <name evidence="2" type="ORF">ACFQQG_16990</name>
</gene>
<dbReference type="SUPFAM" id="SSF53335">
    <property type="entry name" value="S-adenosyl-L-methionine-dependent methyltransferases"/>
    <property type="match status" value="1"/>
</dbReference>
<dbReference type="GO" id="GO:0032259">
    <property type="term" value="P:methylation"/>
    <property type="evidence" value="ECO:0007669"/>
    <property type="project" value="UniProtKB-KW"/>
</dbReference>
<keyword evidence="3" id="KW-1185">Reference proteome</keyword>
<dbReference type="EMBL" id="JBHSZI010000001">
    <property type="protein sequence ID" value="MFC7059568.1"/>
    <property type="molecule type" value="Genomic_DNA"/>
</dbReference>
<dbReference type="Gene3D" id="3.40.50.150">
    <property type="entry name" value="Vaccinia Virus protein VP39"/>
    <property type="match status" value="1"/>
</dbReference>
<dbReference type="InterPro" id="IPR025714">
    <property type="entry name" value="Methyltranfer_dom"/>
</dbReference>
<dbReference type="AlphaFoldDB" id="A0ABD5W5V6"/>
<dbReference type="GO" id="GO:0008168">
    <property type="term" value="F:methyltransferase activity"/>
    <property type="evidence" value="ECO:0007669"/>
    <property type="project" value="UniProtKB-KW"/>
</dbReference>
<protein>
    <submittedName>
        <fullName evidence="2">Class I SAM-dependent methyltransferase</fullName>
    </submittedName>
</protein>
<dbReference type="InterPro" id="IPR053173">
    <property type="entry name" value="SAM-binding_MTase"/>
</dbReference>
<name>A0ABD5W5V6_9EURY</name>
<feature type="domain" description="Methyltransferase" evidence="1">
    <location>
        <begin position="53"/>
        <end position="162"/>
    </location>
</feature>
<reference evidence="2 3" key="1">
    <citation type="journal article" date="2019" name="Int. J. Syst. Evol. Microbiol.">
        <title>The Global Catalogue of Microorganisms (GCM) 10K type strain sequencing project: providing services to taxonomists for standard genome sequencing and annotation.</title>
        <authorList>
            <consortium name="The Broad Institute Genomics Platform"/>
            <consortium name="The Broad Institute Genome Sequencing Center for Infectious Disease"/>
            <person name="Wu L."/>
            <person name="Ma J."/>
        </authorList>
    </citation>
    <scope>NUCLEOTIDE SEQUENCE [LARGE SCALE GENOMIC DNA]</scope>
    <source>
        <strain evidence="2 3">JCM 30072</strain>
    </source>
</reference>
<dbReference type="InterPro" id="IPR029063">
    <property type="entry name" value="SAM-dependent_MTases_sf"/>
</dbReference>
<keyword evidence="2" id="KW-0808">Transferase</keyword>
<dbReference type="GeneID" id="76631740"/>
<keyword evidence="2" id="KW-0489">Methyltransferase</keyword>
<organism evidence="2 3">
    <name type="scientific">Halovenus salina</name>
    <dbReference type="NCBI Taxonomy" id="1510225"/>
    <lineage>
        <taxon>Archaea</taxon>
        <taxon>Methanobacteriati</taxon>
        <taxon>Methanobacteriota</taxon>
        <taxon>Stenosarchaea group</taxon>
        <taxon>Halobacteria</taxon>
        <taxon>Halobacteriales</taxon>
        <taxon>Haloarculaceae</taxon>
        <taxon>Halovenus</taxon>
    </lineage>
</organism>
<dbReference type="PANTHER" id="PTHR45128">
    <property type="entry name" value="METHYLTRANSFERASE TYPE 11"/>
    <property type="match status" value="1"/>
</dbReference>
<comment type="caution">
    <text evidence="2">The sequence shown here is derived from an EMBL/GenBank/DDBJ whole genome shotgun (WGS) entry which is preliminary data.</text>
</comment>
<evidence type="ECO:0000259" key="1">
    <source>
        <dbReference type="Pfam" id="PF13847"/>
    </source>
</evidence>
<dbReference type="CDD" id="cd02440">
    <property type="entry name" value="AdoMet_MTases"/>
    <property type="match status" value="1"/>
</dbReference>
<dbReference type="Pfam" id="PF13847">
    <property type="entry name" value="Methyltransf_31"/>
    <property type="match status" value="1"/>
</dbReference>
<proteinExistence type="predicted"/>
<dbReference type="RefSeq" id="WP_267162348.1">
    <property type="nucleotide sequence ID" value="NZ_CP112972.1"/>
</dbReference>
<evidence type="ECO:0000313" key="3">
    <source>
        <dbReference type="Proteomes" id="UP001596445"/>
    </source>
</evidence>
<evidence type="ECO:0000313" key="2">
    <source>
        <dbReference type="EMBL" id="MFC7059568.1"/>
    </source>
</evidence>